<dbReference type="InterPro" id="IPR006311">
    <property type="entry name" value="TAT_signal"/>
</dbReference>
<dbReference type="Pfam" id="PF02894">
    <property type="entry name" value="GFO_IDH_MocA_C"/>
    <property type="match status" value="1"/>
</dbReference>
<dbReference type="Pfam" id="PF01408">
    <property type="entry name" value="GFO_IDH_MocA"/>
    <property type="match status" value="1"/>
</dbReference>
<evidence type="ECO:0000313" key="5">
    <source>
        <dbReference type="Proteomes" id="UP000184041"/>
    </source>
</evidence>
<dbReference type="PROSITE" id="PS51318">
    <property type="entry name" value="TAT"/>
    <property type="match status" value="1"/>
</dbReference>
<reference evidence="4 5" key="1">
    <citation type="submission" date="2016-11" db="EMBL/GenBank/DDBJ databases">
        <authorList>
            <person name="Jaros S."/>
            <person name="Januszkiewicz K."/>
            <person name="Wedrychowicz H."/>
        </authorList>
    </citation>
    <scope>NUCLEOTIDE SEQUENCE [LARGE SCALE GENOMIC DNA]</scope>
    <source>
        <strain evidence="4 5">DSM 21986</strain>
    </source>
</reference>
<evidence type="ECO:0000313" key="4">
    <source>
        <dbReference type="EMBL" id="SHG43003.1"/>
    </source>
</evidence>
<dbReference type="SUPFAM" id="SSF51735">
    <property type="entry name" value="NAD(P)-binding Rossmann-fold domains"/>
    <property type="match status" value="1"/>
</dbReference>
<dbReference type="Gene3D" id="3.40.50.720">
    <property type="entry name" value="NAD(P)-binding Rossmann-like Domain"/>
    <property type="match status" value="1"/>
</dbReference>
<evidence type="ECO:0000259" key="2">
    <source>
        <dbReference type="Pfam" id="PF01408"/>
    </source>
</evidence>
<organism evidence="4 5">
    <name type="scientific">Fodinibius roseus</name>
    <dbReference type="NCBI Taxonomy" id="1194090"/>
    <lineage>
        <taxon>Bacteria</taxon>
        <taxon>Pseudomonadati</taxon>
        <taxon>Balneolota</taxon>
        <taxon>Balneolia</taxon>
        <taxon>Balneolales</taxon>
        <taxon>Balneolaceae</taxon>
        <taxon>Fodinibius</taxon>
    </lineage>
</organism>
<dbReference type="AlphaFoldDB" id="A0A1M5JSN4"/>
<feature type="domain" description="Gfo/Idh/MocA-like oxidoreductase N-terminal" evidence="2">
    <location>
        <begin position="50"/>
        <end position="184"/>
    </location>
</feature>
<name>A0A1M5JSN4_9BACT</name>
<dbReference type="Proteomes" id="UP000184041">
    <property type="component" value="Unassembled WGS sequence"/>
</dbReference>
<dbReference type="PANTHER" id="PTHR43818">
    <property type="entry name" value="BCDNA.GH03377"/>
    <property type="match status" value="1"/>
</dbReference>
<dbReference type="EMBL" id="FQUS01000028">
    <property type="protein sequence ID" value="SHG43003.1"/>
    <property type="molecule type" value="Genomic_DNA"/>
</dbReference>
<sequence length="448" mass="48944">MDPEFSLKGKNNSISRRTFLGSSAALVGGAFLSPLAGGSNAFGAPKDTLKLALVGSGSRGAGAVVNALQAEEGVELVAMADIFEEKLNDSYQNLMRVDSISNRIKVPDDHKFVGLDAYQKAIDLADVVLLATPPAFRPLHFETAVKAGKHVFMEKPLATDAPGVRRIFEAGKVAEEKGLSVVVGLQYRYSRRFQKLVEKVNAGELGDITSMSCNYLLAGIKQVARKPGDSELEYQLRNWRQFEWLWGGSPAGLTIHFEDIAHWAKGSYPVRAFGTGGRAALEGPEQGNIYDHYYIDYEYEDGTSLHSRTRHIQGCWTNRTFSFQGSRGVAHASGGSGPEIKSRNGETLWSYDDAGDPNPYQTEHEVLYRAIRSGNPVNDTEWGAKSTLTSIMGRMAVQSGKLVEWDDALNSDVVMVPNNLSEDSEPPVLPREDGSYPVPIPGDDSRII</sequence>
<dbReference type="Gene3D" id="3.30.360.10">
    <property type="entry name" value="Dihydrodipicolinate Reductase, domain 2"/>
    <property type="match status" value="1"/>
</dbReference>
<dbReference type="PANTHER" id="PTHR43818:SF5">
    <property type="entry name" value="OXIDOREDUCTASE FAMILY PROTEIN"/>
    <property type="match status" value="1"/>
</dbReference>
<evidence type="ECO:0000256" key="1">
    <source>
        <dbReference type="SAM" id="MobiDB-lite"/>
    </source>
</evidence>
<dbReference type="InterPro" id="IPR036291">
    <property type="entry name" value="NAD(P)-bd_dom_sf"/>
</dbReference>
<evidence type="ECO:0000259" key="3">
    <source>
        <dbReference type="Pfam" id="PF02894"/>
    </source>
</evidence>
<dbReference type="InterPro" id="IPR050463">
    <property type="entry name" value="Gfo/Idh/MocA_oxidrdct_glycsds"/>
</dbReference>
<dbReference type="SUPFAM" id="SSF55347">
    <property type="entry name" value="Glyceraldehyde-3-phosphate dehydrogenase-like, C-terminal domain"/>
    <property type="match status" value="1"/>
</dbReference>
<protein>
    <submittedName>
        <fullName evidence="4">Predicted dehydrogenase</fullName>
    </submittedName>
</protein>
<dbReference type="RefSeq" id="WP_073067933.1">
    <property type="nucleotide sequence ID" value="NZ_FQUS01000028.1"/>
</dbReference>
<proteinExistence type="predicted"/>
<dbReference type="GO" id="GO:0000166">
    <property type="term" value="F:nucleotide binding"/>
    <property type="evidence" value="ECO:0007669"/>
    <property type="project" value="InterPro"/>
</dbReference>
<keyword evidence="5" id="KW-1185">Reference proteome</keyword>
<dbReference type="STRING" id="1194090.SAMN05443144_12820"/>
<dbReference type="InterPro" id="IPR000683">
    <property type="entry name" value="Gfo/Idh/MocA-like_OxRdtase_N"/>
</dbReference>
<feature type="region of interest" description="Disordered" evidence="1">
    <location>
        <begin position="419"/>
        <end position="448"/>
    </location>
</feature>
<accession>A0A1M5JSN4</accession>
<feature type="domain" description="Gfo/Idh/MocA-like oxidoreductase C-terminal" evidence="3">
    <location>
        <begin position="198"/>
        <end position="354"/>
    </location>
</feature>
<gene>
    <name evidence="4" type="ORF">SAMN05443144_12820</name>
</gene>
<dbReference type="OrthoDB" id="127583at2"/>
<dbReference type="InterPro" id="IPR004104">
    <property type="entry name" value="Gfo/Idh/MocA-like_OxRdtase_C"/>
</dbReference>